<evidence type="ECO:0000259" key="2">
    <source>
        <dbReference type="Pfam" id="PF24604"/>
    </source>
</evidence>
<keyword evidence="1" id="KW-1133">Transmembrane helix</keyword>
<proteinExistence type="predicted"/>
<dbReference type="Proteomes" id="UP001157439">
    <property type="component" value="Unassembled WGS sequence"/>
</dbReference>
<keyword evidence="1" id="KW-0472">Membrane</keyword>
<keyword evidence="4" id="KW-1185">Reference proteome</keyword>
<evidence type="ECO:0000313" key="4">
    <source>
        <dbReference type="Proteomes" id="UP001157439"/>
    </source>
</evidence>
<sequence>MKSAKFDLHSKRKRIVLINRGSLFTLALMTLSLLWVLQPNRDLLIRMMDSAQDPNIAIAFLKVLQDHEQPSAKLDYSLARQYFRLAQYQSTRGTLTPIERFDGTDLETSANSLYASTLLNLTLAGDASARQRLEQYLLSKTSDVEAANIDQFSNYALQIGRPNIAYYIRNHASSLDHARLLNLARQGNLPGRAVEHAYQLYLQQPNQQNFAQTLNLYEALSQFDKGFALYQQQRQKGLCQTQCEQAMVAFSLSANQPKQAAYFAIMKANSSTRVADWLQASELSSMAGDSIAARYWLEKVASVDAQESHLEKLHNFARWRGQTALALDYSKRLIAINSTPQRLRDAFDEASAIADIKALSDFSYGLALADELSKSQQLQWVDNNDKAFGAKATVLRLQTLHELFPESSLYWAQLARFHGFVGDASAIAKLWDAKPATQPLVFEDAKYFADAFINLGQPHDAMQVHQQVDSVGSLAPGQIAEMQAIAQYSGNLEQERRFQLALLKSDAQQADPFRLVELMDVSDVADRTVLWSSYQQTGSLVVLGHLLNHGLVSQDPQLVEQVANALEAHRQDDSQLALGLRLQVEIYRNQLTQAQAIAKQLLASYPNDSDSLLSSLWIAIQLDQQQWLEKLYWQAVANHSQDISFYPVLGFGASKLGLFSHAEHWYQLLAGANKLRVSDKLSWSLVAQQQGNEALAQRLRWEVFSRFSDELKQLPQGQLSYRSLVAVFASMSYVQLNNDQAIVAGADGQTIAYGLTMRSDFTLQKYRYWQAFQLLEQAHLSDSVVMSIAIANRDYQTLQVLARDSIQLSDFERATALDLLSENFAAWQMGEQALTPSLPKQQIAPLQRFLADIHTEHSHGIRFEHTQQQTWGVATEELTYYRPLFDGWFNFDALAEHGTPTTDLLDDYQGERYHVSWRGQPWGWFERVEAELMAYQRHGTSTFGQSIGVDVKGSARVSHQLKLSHQMPTTQSENLALLGHEDRLEWIATWQPTRHEQALISLSSARFSSDFDDEIGSQLKASVRISEQLSREPGWQVYAQYDHQNNRISEQPLYGLSEYLGPNLNPNADQFLQPRYRKLTIGQHLVHGDVGVPGPDATPPRYYFDTSVEYDFITRRVGYGLSLGVGIPIVGGDELFFKTRWQSADQNNRESLVWNFGYFIDF</sequence>
<dbReference type="InterPro" id="IPR057306">
    <property type="entry name" value="B-barrel_PelB_C"/>
</dbReference>
<dbReference type="Pfam" id="PF24604">
    <property type="entry name" value="B-barrel_PelB_C"/>
    <property type="match status" value="1"/>
</dbReference>
<organism evidence="3 4">
    <name type="scientific">Paraferrimonas haliotis</name>
    <dbReference type="NCBI Taxonomy" id="2013866"/>
    <lineage>
        <taxon>Bacteria</taxon>
        <taxon>Pseudomonadati</taxon>
        <taxon>Pseudomonadota</taxon>
        <taxon>Gammaproteobacteria</taxon>
        <taxon>Alteromonadales</taxon>
        <taxon>Ferrimonadaceae</taxon>
        <taxon>Paraferrimonas</taxon>
    </lineage>
</organism>
<reference evidence="3 4" key="1">
    <citation type="journal article" date="2014" name="Int. J. Syst. Evol. Microbiol.">
        <title>Complete genome sequence of Corynebacterium casei LMG S-19264T (=DSM 44701T), isolated from a smear-ripened cheese.</title>
        <authorList>
            <consortium name="US DOE Joint Genome Institute (JGI-PGF)"/>
            <person name="Walter F."/>
            <person name="Albersmeier A."/>
            <person name="Kalinowski J."/>
            <person name="Ruckert C."/>
        </authorList>
    </citation>
    <scope>NUCLEOTIDE SEQUENCE [LARGE SCALE GENOMIC DNA]</scope>
    <source>
        <strain evidence="3 4">NBRC 112785</strain>
    </source>
</reference>
<evidence type="ECO:0000313" key="3">
    <source>
        <dbReference type="EMBL" id="GLS84083.1"/>
    </source>
</evidence>
<protein>
    <recommendedName>
        <fullName evidence="2">PelB C-terminal domain-containing protein</fullName>
    </recommendedName>
</protein>
<evidence type="ECO:0000256" key="1">
    <source>
        <dbReference type="SAM" id="Phobius"/>
    </source>
</evidence>
<feature type="domain" description="PelB C-terminal" evidence="2">
    <location>
        <begin position="928"/>
        <end position="1150"/>
    </location>
</feature>
<name>A0AA37TR74_9GAMM</name>
<keyword evidence="1" id="KW-0812">Transmembrane</keyword>
<comment type="caution">
    <text evidence="3">The sequence shown here is derived from an EMBL/GenBank/DDBJ whole genome shotgun (WGS) entry which is preliminary data.</text>
</comment>
<dbReference type="RefSeq" id="WP_095498431.1">
    <property type="nucleotide sequence ID" value="NZ_BSPO01000003.1"/>
</dbReference>
<accession>A0AA37TR74</accession>
<feature type="transmembrane region" description="Helical" evidence="1">
    <location>
        <begin position="21"/>
        <end position="38"/>
    </location>
</feature>
<dbReference type="AlphaFoldDB" id="A0AA37TR74"/>
<gene>
    <name evidence="3" type="ORF">GCM10007894_20600</name>
</gene>
<dbReference type="EMBL" id="BSPO01000003">
    <property type="protein sequence ID" value="GLS84083.1"/>
    <property type="molecule type" value="Genomic_DNA"/>
</dbReference>